<evidence type="ECO:0000256" key="8">
    <source>
        <dbReference type="ARBA" id="ARBA00022989"/>
    </source>
</evidence>
<dbReference type="CDD" id="cd06225">
    <property type="entry name" value="HAMP"/>
    <property type="match status" value="1"/>
</dbReference>
<dbReference type="SMART" id="SM00387">
    <property type="entry name" value="HATPase_c"/>
    <property type="match status" value="1"/>
</dbReference>
<feature type="domain" description="HAMP" evidence="14">
    <location>
        <begin position="88"/>
        <end position="143"/>
    </location>
</feature>
<dbReference type="OrthoDB" id="9804645at2"/>
<dbReference type="Gene3D" id="3.30.565.10">
    <property type="entry name" value="Histidine kinase-like ATPase, C-terminal domain"/>
    <property type="match status" value="1"/>
</dbReference>
<organism evidence="15 16">
    <name type="scientific">Azonexus fungiphilus</name>
    <dbReference type="NCBI Taxonomy" id="146940"/>
    <lineage>
        <taxon>Bacteria</taxon>
        <taxon>Pseudomonadati</taxon>
        <taxon>Pseudomonadota</taxon>
        <taxon>Betaproteobacteria</taxon>
        <taxon>Rhodocyclales</taxon>
        <taxon>Azonexaceae</taxon>
        <taxon>Azonexus</taxon>
    </lineage>
</organism>
<dbReference type="Pfam" id="PF00512">
    <property type="entry name" value="HisKA"/>
    <property type="match status" value="1"/>
</dbReference>
<keyword evidence="5" id="KW-0808">Transferase</keyword>
<dbReference type="Pfam" id="PF02518">
    <property type="entry name" value="HATPase_c"/>
    <property type="match status" value="1"/>
</dbReference>
<protein>
    <recommendedName>
        <fullName evidence="3">histidine kinase</fullName>
        <ecNumber evidence="3">2.7.13.3</ecNumber>
    </recommendedName>
</protein>
<evidence type="ECO:0000256" key="6">
    <source>
        <dbReference type="ARBA" id="ARBA00022692"/>
    </source>
</evidence>
<evidence type="ECO:0000256" key="9">
    <source>
        <dbReference type="ARBA" id="ARBA00023012"/>
    </source>
</evidence>
<dbReference type="Pfam" id="PF00672">
    <property type="entry name" value="HAMP"/>
    <property type="match status" value="1"/>
</dbReference>
<feature type="transmembrane region" description="Helical" evidence="12">
    <location>
        <begin position="7"/>
        <end position="29"/>
    </location>
</feature>
<evidence type="ECO:0000313" key="16">
    <source>
        <dbReference type="Proteomes" id="UP000270626"/>
    </source>
</evidence>
<evidence type="ECO:0000256" key="2">
    <source>
        <dbReference type="ARBA" id="ARBA00004141"/>
    </source>
</evidence>
<dbReference type="PROSITE" id="PS50885">
    <property type="entry name" value="HAMP"/>
    <property type="match status" value="1"/>
</dbReference>
<evidence type="ECO:0000256" key="7">
    <source>
        <dbReference type="ARBA" id="ARBA00022777"/>
    </source>
</evidence>
<evidence type="ECO:0000256" key="1">
    <source>
        <dbReference type="ARBA" id="ARBA00000085"/>
    </source>
</evidence>
<feature type="compositionally biased region" description="Pro residues" evidence="11">
    <location>
        <begin position="42"/>
        <end position="62"/>
    </location>
</feature>
<keyword evidence="8 12" id="KW-1133">Transmembrane helix</keyword>
<dbReference type="RefSeq" id="WP_121457755.1">
    <property type="nucleotide sequence ID" value="NZ_RBXP01000013.1"/>
</dbReference>
<dbReference type="Proteomes" id="UP000270626">
    <property type="component" value="Unassembled WGS sequence"/>
</dbReference>
<evidence type="ECO:0000256" key="5">
    <source>
        <dbReference type="ARBA" id="ARBA00022679"/>
    </source>
</evidence>
<evidence type="ECO:0000256" key="12">
    <source>
        <dbReference type="SAM" id="Phobius"/>
    </source>
</evidence>
<feature type="transmembrane region" description="Helical" evidence="12">
    <location>
        <begin position="69"/>
        <end position="91"/>
    </location>
</feature>
<keyword evidence="6 12" id="KW-0812">Transmembrane</keyword>
<dbReference type="CDD" id="cd00082">
    <property type="entry name" value="HisKA"/>
    <property type="match status" value="1"/>
</dbReference>
<dbReference type="InterPro" id="IPR004358">
    <property type="entry name" value="Sig_transdc_His_kin-like_C"/>
</dbReference>
<dbReference type="EC" id="2.7.13.3" evidence="3"/>
<feature type="region of interest" description="Disordered" evidence="11">
    <location>
        <begin position="39"/>
        <end position="65"/>
    </location>
</feature>
<dbReference type="SUPFAM" id="SSF47384">
    <property type="entry name" value="Homodimeric domain of signal transducing histidine kinase"/>
    <property type="match status" value="1"/>
</dbReference>
<dbReference type="PRINTS" id="PR00344">
    <property type="entry name" value="BCTRLSENSOR"/>
</dbReference>
<proteinExistence type="predicted"/>
<dbReference type="PANTHER" id="PTHR45436">
    <property type="entry name" value="SENSOR HISTIDINE KINASE YKOH"/>
    <property type="match status" value="1"/>
</dbReference>
<dbReference type="CDD" id="cd00075">
    <property type="entry name" value="HATPase"/>
    <property type="match status" value="1"/>
</dbReference>
<dbReference type="InterPro" id="IPR050428">
    <property type="entry name" value="TCS_sensor_his_kinase"/>
</dbReference>
<gene>
    <name evidence="15" type="ORF">DFR40_1409</name>
</gene>
<keyword evidence="9" id="KW-0902">Two-component regulatory system</keyword>
<dbReference type="SUPFAM" id="SSF158472">
    <property type="entry name" value="HAMP domain-like"/>
    <property type="match status" value="1"/>
</dbReference>
<evidence type="ECO:0000313" key="15">
    <source>
        <dbReference type="EMBL" id="RKT59521.1"/>
    </source>
</evidence>
<evidence type="ECO:0000256" key="10">
    <source>
        <dbReference type="ARBA" id="ARBA00023136"/>
    </source>
</evidence>
<evidence type="ECO:0000256" key="11">
    <source>
        <dbReference type="SAM" id="MobiDB-lite"/>
    </source>
</evidence>
<evidence type="ECO:0000259" key="14">
    <source>
        <dbReference type="PROSITE" id="PS50885"/>
    </source>
</evidence>
<dbReference type="EMBL" id="RBXP01000013">
    <property type="protein sequence ID" value="RKT59521.1"/>
    <property type="molecule type" value="Genomic_DNA"/>
</dbReference>
<keyword evidence="16" id="KW-1185">Reference proteome</keyword>
<dbReference type="SMART" id="SM00388">
    <property type="entry name" value="HisKA"/>
    <property type="match status" value="1"/>
</dbReference>
<dbReference type="InterPro" id="IPR003660">
    <property type="entry name" value="HAMP_dom"/>
</dbReference>
<dbReference type="SUPFAM" id="SSF55874">
    <property type="entry name" value="ATPase domain of HSP90 chaperone/DNA topoisomerase II/histidine kinase"/>
    <property type="match status" value="1"/>
</dbReference>
<dbReference type="InterPro" id="IPR036890">
    <property type="entry name" value="HATPase_C_sf"/>
</dbReference>
<feature type="domain" description="Histidine kinase" evidence="13">
    <location>
        <begin position="151"/>
        <end position="361"/>
    </location>
</feature>
<dbReference type="Gene3D" id="1.10.287.130">
    <property type="match status" value="1"/>
</dbReference>
<sequence length="361" mass="39586">MGRLFWKFFLIVWLAQLTAILGTAAIFWIERHELQARFERQFPPPPPPPGSEFRPPPGPRPGEGPRLPVLPLLTGLLASLLSAGAIAWYVARPVRRLKAAFAAASDGDLSLRIGPAMGRRRDELSELGDDFDRMSERLASLLEAQTRLLHDVSHELRSPLARLHAAIGLARQAPERFEETMSRLEREGERMNQLVGELLTLSRLEAGVGGAAEIVALDELVAELLEDARLEAAPRHLIVDLDETPGLHVRANPELLHRAIENVVRNALKHSPDGGRIRIVTAATADRRCRISIFDHGPGVPEDELAHIFEPFRRARNAIGHGHGLGLAIARRVMLTVDGTITAKNLAGGGLRVDLELPLAG</sequence>
<dbReference type="AlphaFoldDB" id="A0A495WCV0"/>
<comment type="catalytic activity">
    <reaction evidence="1">
        <text>ATP + protein L-histidine = ADP + protein N-phospho-L-histidine.</text>
        <dbReference type="EC" id="2.7.13.3"/>
    </reaction>
</comment>
<evidence type="ECO:0000259" key="13">
    <source>
        <dbReference type="PROSITE" id="PS50109"/>
    </source>
</evidence>
<dbReference type="SMART" id="SM00304">
    <property type="entry name" value="HAMP"/>
    <property type="match status" value="1"/>
</dbReference>
<evidence type="ECO:0000256" key="3">
    <source>
        <dbReference type="ARBA" id="ARBA00012438"/>
    </source>
</evidence>
<reference evidence="15 16" key="1">
    <citation type="submission" date="2018-10" db="EMBL/GenBank/DDBJ databases">
        <title>Genomic Encyclopedia of Type Strains, Phase IV (KMG-IV): sequencing the most valuable type-strain genomes for metagenomic binning, comparative biology and taxonomic classification.</title>
        <authorList>
            <person name="Goeker M."/>
        </authorList>
    </citation>
    <scope>NUCLEOTIDE SEQUENCE [LARGE SCALE GENOMIC DNA]</scope>
    <source>
        <strain evidence="15 16">DSM 23841</strain>
    </source>
</reference>
<comment type="subcellular location">
    <subcellularLocation>
        <location evidence="2">Membrane</location>
        <topology evidence="2">Multi-pass membrane protein</topology>
    </subcellularLocation>
</comment>
<comment type="caution">
    <text evidence="15">The sequence shown here is derived from an EMBL/GenBank/DDBJ whole genome shotgun (WGS) entry which is preliminary data.</text>
</comment>
<dbReference type="InterPro" id="IPR005467">
    <property type="entry name" value="His_kinase_dom"/>
</dbReference>
<dbReference type="PANTHER" id="PTHR45436:SF15">
    <property type="entry name" value="SENSOR HISTIDINE KINASE CUSS"/>
    <property type="match status" value="1"/>
</dbReference>
<dbReference type="InterPro" id="IPR036097">
    <property type="entry name" value="HisK_dim/P_sf"/>
</dbReference>
<dbReference type="InterPro" id="IPR003661">
    <property type="entry name" value="HisK_dim/P_dom"/>
</dbReference>
<keyword evidence="4" id="KW-0597">Phosphoprotein</keyword>
<dbReference type="GO" id="GO:0005886">
    <property type="term" value="C:plasma membrane"/>
    <property type="evidence" value="ECO:0007669"/>
    <property type="project" value="TreeGrafter"/>
</dbReference>
<accession>A0A495WCV0</accession>
<dbReference type="GO" id="GO:0000155">
    <property type="term" value="F:phosphorelay sensor kinase activity"/>
    <property type="evidence" value="ECO:0007669"/>
    <property type="project" value="InterPro"/>
</dbReference>
<dbReference type="InterPro" id="IPR003594">
    <property type="entry name" value="HATPase_dom"/>
</dbReference>
<name>A0A495WCV0_9RHOO</name>
<evidence type="ECO:0000256" key="4">
    <source>
        <dbReference type="ARBA" id="ARBA00022553"/>
    </source>
</evidence>
<dbReference type="Gene3D" id="6.10.340.10">
    <property type="match status" value="1"/>
</dbReference>
<keyword evidence="7 15" id="KW-0418">Kinase</keyword>
<keyword evidence="10 12" id="KW-0472">Membrane</keyword>
<dbReference type="PROSITE" id="PS50109">
    <property type="entry name" value="HIS_KIN"/>
    <property type="match status" value="1"/>
</dbReference>